<proteinExistence type="predicted"/>
<evidence type="ECO:0000256" key="3">
    <source>
        <dbReference type="ARBA" id="ARBA00023098"/>
    </source>
</evidence>
<keyword evidence="6" id="KW-1185">Reference proteome</keyword>
<keyword evidence="2" id="KW-0442">Lipid degradation</keyword>
<dbReference type="InterPro" id="IPR029058">
    <property type="entry name" value="AB_hydrolase_fold"/>
</dbReference>
<evidence type="ECO:0000313" key="6">
    <source>
        <dbReference type="Proteomes" id="UP001595712"/>
    </source>
</evidence>
<reference evidence="6" key="1">
    <citation type="journal article" date="2019" name="Int. J. Syst. Evol. Microbiol.">
        <title>The Global Catalogue of Microorganisms (GCM) 10K type strain sequencing project: providing services to taxonomists for standard genome sequencing and annotation.</title>
        <authorList>
            <consortium name="The Broad Institute Genomics Platform"/>
            <consortium name="The Broad Institute Genome Sequencing Center for Infectious Disease"/>
            <person name="Wu L."/>
            <person name="Ma J."/>
        </authorList>
    </citation>
    <scope>NUCLEOTIDE SEQUENCE [LARGE SCALE GENOMIC DNA]</scope>
    <source>
        <strain evidence="6">CGMCC 4.7396</strain>
    </source>
</reference>
<evidence type="ECO:0000313" key="5">
    <source>
        <dbReference type="EMBL" id="MFC3494852.1"/>
    </source>
</evidence>
<dbReference type="Pfam" id="PF03403">
    <property type="entry name" value="PAF-AH_p_II"/>
    <property type="match status" value="2"/>
</dbReference>
<protein>
    <submittedName>
        <fullName evidence="5">Alpha/beta hydrolase family protein</fullName>
    </submittedName>
</protein>
<keyword evidence="1 5" id="KW-0378">Hydrolase</keyword>
<dbReference type="PANTHER" id="PTHR10272">
    <property type="entry name" value="PLATELET-ACTIVATING FACTOR ACETYLHYDROLASE"/>
    <property type="match status" value="1"/>
</dbReference>
<feature type="signal peptide" evidence="4">
    <location>
        <begin position="1"/>
        <end position="31"/>
    </location>
</feature>
<dbReference type="EMBL" id="JBHRWO010000021">
    <property type="protein sequence ID" value="MFC3494852.1"/>
    <property type="molecule type" value="Genomic_DNA"/>
</dbReference>
<evidence type="ECO:0000256" key="2">
    <source>
        <dbReference type="ARBA" id="ARBA00022963"/>
    </source>
</evidence>
<evidence type="ECO:0000256" key="1">
    <source>
        <dbReference type="ARBA" id="ARBA00022801"/>
    </source>
</evidence>
<sequence>MQRHLKRALLGTTAAALAAGAGVFAMTEANAEAEDPQPAQQALAIPAPGGEFATGTTQLHLIDEGRPDVWVPEEDRELMVTMWYPTDETDGPSAPYMTAEEAELFGAQLQLPGELLASVETNSVVDAEPIDDDDPLPLVVLSPGFSFPRATLTGLAEELASQGYAVAAVGHNHEAPITFPDGRTTECLTCRQEDLDVRTLVPNRAEDLSFVLDELTGEDAGDDSSVLERLDIDADRIAVGGHSIGGASSHRVMLADERFDAGFNLDGTFFALSPRTLDRPFMMVGGGDDHGSPGQDDSWDCAWKKLEGWKRWISVSGTTHSSMTDFGPLGEQAGLNQDELDGFRSNEISRALVTGFVEAHLRGEDEPVFEGPSEDWPELVFHNP</sequence>
<evidence type="ECO:0000256" key="4">
    <source>
        <dbReference type="SAM" id="SignalP"/>
    </source>
</evidence>
<dbReference type="Gene3D" id="3.40.50.1820">
    <property type="entry name" value="alpha/beta hydrolase"/>
    <property type="match status" value="1"/>
</dbReference>
<feature type="chain" id="PRO_5045140995" evidence="4">
    <location>
        <begin position="32"/>
        <end position="384"/>
    </location>
</feature>
<accession>A0ABV7Q6U2</accession>
<organism evidence="5 6">
    <name type="scientific">Glycomyces rhizosphaerae</name>
    <dbReference type="NCBI Taxonomy" id="2054422"/>
    <lineage>
        <taxon>Bacteria</taxon>
        <taxon>Bacillati</taxon>
        <taxon>Actinomycetota</taxon>
        <taxon>Actinomycetes</taxon>
        <taxon>Glycomycetales</taxon>
        <taxon>Glycomycetaceae</taxon>
        <taxon>Glycomyces</taxon>
    </lineage>
</organism>
<name>A0ABV7Q6U2_9ACTN</name>
<dbReference type="RefSeq" id="WP_387978973.1">
    <property type="nucleotide sequence ID" value="NZ_JBHRWO010000021.1"/>
</dbReference>
<dbReference type="Proteomes" id="UP001595712">
    <property type="component" value="Unassembled WGS sequence"/>
</dbReference>
<keyword evidence="4" id="KW-0732">Signal</keyword>
<dbReference type="PANTHER" id="PTHR10272:SF0">
    <property type="entry name" value="PLATELET-ACTIVATING FACTOR ACETYLHYDROLASE"/>
    <property type="match status" value="1"/>
</dbReference>
<keyword evidence="3" id="KW-0443">Lipid metabolism</keyword>
<dbReference type="GO" id="GO:0016787">
    <property type="term" value="F:hydrolase activity"/>
    <property type="evidence" value="ECO:0007669"/>
    <property type="project" value="UniProtKB-KW"/>
</dbReference>
<comment type="caution">
    <text evidence="5">The sequence shown here is derived from an EMBL/GenBank/DDBJ whole genome shotgun (WGS) entry which is preliminary data.</text>
</comment>
<gene>
    <name evidence="5" type="ORF">ACFO8M_20385</name>
</gene>
<dbReference type="SUPFAM" id="SSF53474">
    <property type="entry name" value="alpha/beta-Hydrolases"/>
    <property type="match status" value="1"/>
</dbReference>